<organism evidence="2 3">
    <name type="scientific">Psychrosphaera haliotis</name>
    <dbReference type="NCBI Taxonomy" id="555083"/>
    <lineage>
        <taxon>Bacteria</taxon>
        <taxon>Pseudomonadati</taxon>
        <taxon>Pseudomonadota</taxon>
        <taxon>Gammaproteobacteria</taxon>
        <taxon>Alteromonadales</taxon>
        <taxon>Pseudoalteromonadaceae</taxon>
        <taxon>Psychrosphaera</taxon>
    </lineage>
</organism>
<feature type="chain" id="PRO_5026813658" evidence="1">
    <location>
        <begin position="24"/>
        <end position="254"/>
    </location>
</feature>
<dbReference type="SUPFAM" id="SSF53850">
    <property type="entry name" value="Periplasmic binding protein-like II"/>
    <property type="match status" value="1"/>
</dbReference>
<dbReference type="OrthoDB" id="8481721at2"/>
<dbReference type="RefSeq" id="WP_155693780.1">
    <property type="nucleotide sequence ID" value="NZ_WOCD01000001.1"/>
</dbReference>
<name>A0A6N8F3J6_9GAMM</name>
<dbReference type="AlphaFoldDB" id="A0A6N8F3J6"/>
<dbReference type="EMBL" id="WOCD01000001">
    <property type="protein sequence ID" value="MUH71236.1"/>
    <property type="molecule type" value="Genomic_DNA"/>
</dbReference>
<dbReference type="Gene3D" id="3.40.190.10">
    <property type="entry name" value="Periplasmic binding protein-like II"/>
    <property type="match status" value="2"/>
</dbReference>
<reference evidence="2 3" key="1">
    <citation type="submission" date="2019-11" db="EMBL/GenBank/DDBJ databases">
        <title>P. haliotis isolates from Z. marina roots.</title>
        <authorList>
            <person name="Cohen M."/>
            <person name="Jospin G."/>
            <person name="Eisen J.A."/>
            <person name="Coil D.A."/>
        </authorList>
    </citation>
    <scope>NUCLEOTIDE SEQUENCE [LARGE SCALE GENOMIC DNA]</scope>
    <source>
        <strain evidence="2 3">UCD-MCMsp1aY</strain>
    </source>
</reference>
<gene>
    <name evidence="2" type="ORF">GNP35_01240</name>
</gene>
<comment type="caution">
    <text evidence="2">The sequence shown here is derived from an EMBL/GenBank/DDBJ whole genome shotgun (WGS) entry which is preliminary data.</text>
</comment>
<protein>
    <submittedName>
        <fullName evidence="2">Transporter substrate-binding domain-containing protein</fullName>
    </submittedName>
</protein>
<sequence>MLRLFLFLPLMLLSSFLANPLIAAENTKLLEPMRKPSAPFVLHWAFMDFPPLVSLNEDGQATGDLVTLMNKVSIVSGIKYQAHEFPNLRAIFNLNQDRNNFSIAVKELVTDKNQFVISAMPVATLQLQVEWKNTSSPIKSIAELKNKDLILLTGYTYGGLKETFSSLSKKVINVSNHQRAITALEKGRGEYALTYKVASDHITTTSDKNQFNHIVIDELDLFFILNSNVKDARNVMKKLEEAYLSIAKEVGPAS</sequence>
<feature type="signal peptide" evidence="1">
    <location>
        <begin position="1"/>
        <end position="23"/>
    </location>
</feature>
<proteinExistence type="predicted"/>
<evidence type="ECO:0000256" key="1">
    <source>
        <dbReference type="SAM" id="SignalP"/>
    </source>
</evidence>
<accession>A0A6N8F3J6</accession>
<keyword evidence="3" id="KW-1185">Reference proteome</keyword>
<dbReference type="Proteomes" id="UP000439994">
    <property type="component" value="Unassembled WGS sequence"/>
</dbReference>
<evidence type="ECO:0000313" key="3">
    <source>
        <dbReference type="Proteomes" id="UP000439994"/>
    </source>
</evidence>
<keyword evidence="1" id="KW-0732">Signal</keyword>
<evidence type="ECO:0000313" key="2">
    <source>
        <dbReference type="EMBL" id="MUH71236.1"/>
    </source>
</evidence>